<organism evidence="1 2">
    <name type="scientific">Dorcoceras hygrometricum</name>
    <dbReference type="NCBI Taxonomy" id="472368"/>
    <lineage>
        <taxon>Eukaryota</taxon>
        <taxon>Viridiplantae</taxon>
        <taxon>Streptophyta</taxon>
        <taxon>Embryophyta</taxon>
        <taxon>Tracheophyta</taxon>
        <taxon>Spermatophyta</taxon>
        <taxon>Magnoliopsida</taxon>
        <taxon>eudicotyledons</taxon>
        <taxon>Gunneridae</taxon>
        <taxon>Pentapetalae</taxon>
        <taxon>asterids</taxon>
        <taxon>lamiids</taxon>
        <taxon>Lamiales</taxon>
        <taxon>Gesneriaceae</taxon>
        <taxon>Didymocarpoideae</taxon>
        <taxon>Trichosporeae</taxon>
        <taxon>Loxocarpinae</taxon>
        <taxon>Dorcoceras</taxon>
    </lineage>
</organism>
<dbReference type="Proteomes" id="UP000250235">
    <property type="component" value="Unassembled WGS sequence"/>
</dbReference>
<dbReference type="AlphaFoldDB" id="A0A2Z7BXY2"/>
<reference evidence="1 2" key="1">
    <citation type="journal article" date="2015" name="Proc. Natl. Acad. Sci. U.S.A.">
        <title>The resurrection genome of Boea hygrometrica: A blueprint for survival of dehydration.</title>
        <authorList>
            <person name="Xiao L."/>
            <person name="Yang G."/>
            <person name="Zhang L."/>
            <person name="Yang X."/>
            <person name="Zhao S."/>
            <person name="Ji Z."/>
            <person name="Zhou Q."/>
            <person name="Hu M."/>
            <person name="Wang Y."/>
            <person name="Chen M."/>
            <person name="Xu Y."/>
            <person name="Jin H."/>
            <person name="Xiao X."/>
            <person name="Hu G."/>
            <person name="Bao F."/>
            <person name="Hu Y."/>
            <person name="Wan P."/>
            <person name="Li L."/>
            <person name="Deng X."/>
            <person name="Kuang T."/>
            <person name="Xiang C."/>
            <person name="Zhu J.K."/>
            <person name="Oliver M.J."/>
            <person name="He Y."/>
        </authorList>
    </citation>
    <scope>NUCLEOTIDE SEQUENCE [LARGE SCALE GENOMIC DNA]</scope>
    <source>
        <strain evidence="2">cv. XS01</strain>
    </source>
</reference>
<evidence type="ECO:0000313" key="2">
    <source>
        <dbReference type="Proteomes" id="UP000250235"/>
    </source>
</evidence>
<name>A0A2Z7BXY2_9LAMI</name>
<keyword evidence="2" id="KW-1185">Reference proteome</keyword>
<evidence type="ECO:0000313" key="1">
    <source>
        <dbReference type="EMBL" id="KZV36915.1"/>
    </source>
</evidence>
<protein>
    <submittedName>
        <fullName evidence="1">Uncharacterized protein</fullName>
    </submittedName>
</protein>
<accession>A0A2Z7BXY2</accession>
<proteinExistence type="predicted"/>
<dbReference type="EMBL" id="KV003185">
    <property type="protein sequence ID" value="KZV36915.1"/>
    <property type="molecule type" value="Genomic_DNA"/>
</dbReference>
<sequence length="147" mass="16125">MVNKNKNTKSQKKFLLKIPQKHMRKTKLKPNLTPIKQYPAPYSSLTSLVTVGDDFSLSSGSRSGSESSMADRPFTSHGLNASSIVSQAKAKAPNTIAADFAELDLAMSDFKTLGVLYKVEGYLEKKILVLQTRGFIGPNYKRAEVGL</sequence>
<gene>
    <name evidence="1" type="ORF">F511_26228</name>
</gene>